<name>A0ABV8V7I3_9GAMM</name>
<proteinExistence type="predicted"/>
<dbReference type="PANTHER" id="PTHR35335">
    <property type="entry name" value="UPF0716 PROTEIN FXSA"/>
    <property type="match status" value="1"/>
</dbReference>
<dbReference type="Proteomes" id="UP001595840">
    <property type="component" value="Unassembled WGS sequence"/>
</dbReference>
<dbReference type="NCBIfam" id="NF008528">
    <property type="entry name" value="PRK11463.1-2"/>
    <property type="match status" value="1"/>
</dbReference>
<evidence type="ECO:0000313" key="2">
    <source>
        <dbReference type="EMBL" id="MFC4363653.1"/>
    </source>
</evidence>
<accession>A0ABV8V7I3</accession>
<keyword evidence="3" id="KW-1185">Reference proteome</keyword>
<keyword evidence="1" id="KW-0472">Membrane</keyword>
<dbReference type="PANTHER" id="PTHR35335:SF1">
    <property type="entry name" value="UPF0716 PROTEIN FXSA"/>
    <property type="match status" value="1"/>
</dbReference>
<dbReference type="RefSeq" id="WP_290261617.1">
    <property type="nucleotide sequence ID" value="NZ_JAUFQG010000004.1"/>
</dbReference>
<evidence type="ECO:0000313" key="3">
    <source>
        <dbReference type="Proteomes" id="UP001595840"/>
    </source>
</evidence>
<feature type="transmembrane region" description="Helical" evidence="1">
    <location>
        <begin position="67"/>
        <end position="86"/>
    </location>
</feature>
<dbReference type="EMBL" id="JBHSCX010000020">
    <property type="protein sequence ID" value="MFC4363653.1"/>
    <property type="molecule type" value="Genomic_DNA"/>
</dbReference>
<comment type="caution">
    <text evidence="2">The sequence shown here is derived from an EMBL/GenBank/DDBJ whole genome shotgun (WGS) entry which is preliminary data.</text>
</comment>
<keyword evidence="1" id="KW-0812">Transmembrane</keyword>
<gene>
    <name evidence="2" type="ORF">ACFOX3_15165</name>
</gene>
<reference evidence="3" key="1">
    <citation type="journal article" date="2019" name="Int. J. Syst. Evol. Microbiol.">
        <title>The Global Catalogue of Microorganisms (GCM) 10K type strain sequencing project: providing services to taxonomists for standard genome sequencing and annotation.</title>
        <authorList>
            <consortium name="The Broad Institute Genomics Platform"/>
            <consortium name="The Broad Institute Genome Sequencing Center for Infectious Disease"/>
            <person name="Wu L."/>
            <person name="Ma J."/>
        </authorList>
    </citation>
    <scope>NUCLEOTIDE SEQUENCE [LARGE SCALE GENOMIC DNA]</scope>
    <source>
        <strain evidence="3">CECT 8570</strain>
    </source>
</reference>
<dbReference type="InterPro" id="IPR007313">
    <property type="entry name" value="FxsA"/>
</dbReference>
<dbReference type="Pfam" id="PF04186">
    <property type="entry name" value="FxsA"/>
    <property type="match status" value="1"/>
</dbReference>
<sequence>MPLLLLFIVLPMAELWLLIKVGSAIGPLTTVLMVILTALLGVTLLRIQGFSALLRAQQKMAAGELPAEELVQGVFLAAGGLLLLVPGFITDAVGFLCLTPGIRSMLVGGLLKRSRGRVFMAGGFAANDATRKAPRPDVIEGEYRREP</sequence>
<protein>
    <submittedName>
        <fullName evidence="2">FxsA family protein</fullName>
    </submittedName>
</protein>
<organism evidence="2 3">
    <name type="scientific">Simiduia curdlanivorans</name>
    <dbReference type="NCBI Taxonomy" id="1492769"/>
    <lineage>
        <taxon>Bacteria</taxon>
        <taxon>Pseudomonadati</taxon>
        <taxon>Pseudomonadota</taxon>
        <taxon>Gammaproteobacteria</taxon>
        <taxon>Cellvibrionales</taxon>
        <taxon>Cellvibrionaceae</taxon>
        <taxon>Simiduia</taxon>
    </lineage>
</organism>
<keyword evidence="1" id="KW-1133">Transmembrane helix</keyword>
<evidence type="ECO:0000256" key="1">
    <source>
        <dbReference type="SAM" id="Phobius"/>
    </source>
</evidence>
<feature type="transmembrane region" description="Helical" evidence="1">
    <location>
        <begin position="25"/>
        <end position="47"/>
    </location>
</feature>